<proteinExistence type="predicted"/>
<reference evidence="1 2" key="1">
    <citation type="submission" date="2018-06" db="EMBL/GenBank/DDBJ databases">
        <title>Genomic insight into two independent archaeal endosymbiosis events.</title>
        <authorList>
            <person name="Lind A.E."/>
            <person name="Lewis W.H."/>
            <person name="Spang A."/>
            <person name="Guy L."/>
            <person name="Embley M.T."/>
            <person name="Ettema T.J.G."/>
        </authorList>
    </citation>
    <scope>NUCLEOTIDE SEQUENCE [LARGE SCALE GENOMIC DNA]</scope>
    <source>
        <strain evidence="1">NOE</strain>
    </source>
</reference>
<gene>
    <name evidence="1" type="ORF">ALNOE001_06060</name>
</gene>
<keyword evidence="2" id="KW-1185">Reference proteome</keyword>
<sequence length="110" mass="12087">MERVHLDYFIQALATVVTIINISFINSNNARLFNGNTLGNPGVGGAITNSGVLNIENCNFNNNIADSGGAIAFYGTNLNIVWSSFINNRTVGEKSSWRGYSSCRRHPIYR</sequence>
<name>A0A366MCL6_9EURY</name>
<organism evidence="1 2">
    <name type="scientific">Candidatus Methanobinarius endosymbioticus</name>
    <dbReference type="NCBI Taxonomy" id="2006182"/>
    <lineage>
        <taxon>Archaea</taxon>
        <taxon>Methanobacteriati</taxon>
        <taxon>Methanobacteriota</taxon>
        <taxon>Methanomada group</taxon>
        <taxon>Methanobacteria</taxon>
        <taxon>Methanobacteriales</taxon>
        <taxon>Methanobacteriaceae</taxon>
        <taxon>Candidatus Methanobinarius</taxon>
    </lineage>
</organism>
<dbReference type="EMBL" id="NIZT01000013">
    <property type="protein sequence ID" value="RBQ23935.1"/>
    <property type="molecule type" value="Genomic_DNA"/>
</dbReference>
<protein>
    <submittedName>
        <fullName evidence="1">Uncharacterized protein</fullName>
    </submittedName>
</protein>
<dbReference type="InterPro" id="IPR011050">
    <property type="entry name" value="Pectin_lyase_fold/virulence"/>
</dbReference>
<comment type="caution">
    <text evidence="1">The sequence shown here is derived from an EMBL/GenBank/DDBJ whole genome shotgun (WGS) entry which is preliminary data.</text>
</comment>
<evidence type="ECO:0000313" key="2">
    <source>
        <dbReference type="Proteomes" id="UP000253099"/>
    </source>
</evidence>
<dbReference type="Proteomes" id="UP000253099">
    <property type="component" value="Unassembled WGS sequence"/>
</dbReference>
<dbReference type="SUPFAM" id="SSF51126">
    <property type="entry name" value="Pectin lyase-like"/>
    <property type="match status" value="1"/>
</dbReference>
<accession>A0A366MCL6</accession>
<evidence type="ECO:0000313" key="1">
    <source>
        <dbReference type="EMBL" id="RBQ23935.1"/>
    </source>
</evidence>
<dbReference type="AlphaFoldDB" id="A0A366MCL6"/>